<dbReference type="InterPro" id="IPR038050">
    <property type="entry name" value="Neuro_actylchol_rec"/>
</dbReference>
<organism evidence="4 5">
    <name type="scientific">Plakobranchus ocellatus</name>
    <dbReference type="NCBI Taxonomy" id="259542"/>
    <lineage>
        <taxon>Eukaryota</taxon>
        <taxon>Metazoa</taxon>
        <taxon>Spiralia</taxon>
        <taxon>Lophotrochozoa</taxon>
        <taxon>Mollusca</taxon>
        <taxon>Gastropoda</taxon>
        <taxon>Heterobranchia</taxon>
        <taxon>Euthyneura</taxon>
        <taxon>Panpulmonata</taxon>
        <taxon>Sacoglossa</taxon>
        <taxon>Placobranchoidea</taxon>
        <taxon>Plakobranchidae</taxon>
        <taxon>Plakobranchus</taxon>
    </lineage>
</organism>
<feature type="region of interest" description="Disordered" evidence="1">
    <location>
        <begin position="85"/>
        <end position="114"/>
    </location>
</feature>
<dbReference type="InterPro" id="IPR036719">
    <property type="entry name" value="Neuro-gated_channel_TM_sf"/>
</dbReference>
<dbReference type="EMBL" id="BLXT01002349">
    <property type="protein sequence ID" value="GFN93436.1"/>
    <property type="molecule type" value="Genomic_DNA"/>
</dbReference>
<sequence length="183" mass="20200">MSITVLLAYAVYLTIIADNMPQTSLQVSYLAVYLTLLLGLTAMGVVLSVIVLHIHHKTNDCRLGRRSELVIRKLRRILGINRAEGGEEEETANRATPKQKDSEKNLNGHHGNSFSPHGLRSKAAVTPLQNNAAVSPPPSYKERKEELSWPKVAETVDRVLFISTSFLIALITIIFLSLLASES</sequence>
<feature type="transmembrane region" description="Helical" evidence="2">
    <location>
        <begin position="159"/>
        <end position="180"/>
    </location>
</feature>
<evidence type="ECO:0000256" key="2">
    <source>
        <dbReference type="SAM" id="Phobius"/>
    </source>
</evidence>
<proteinExistence type="predicted"/>
<accession>A0AAV3ZDU1</accession>
<dbReference type="CDD" id="cd19051">
    <property type="entry name" value="LGIC_TM_cation"/>
    <property type="match status" value="1"/>
</dbReference>
<keyword evidence="5" id="KW-1185">Reference proteome</keyword>
<evidence type="ECO:0000256" key="1">
    <source>
        <dbReference type="SAM" id="MobiDB-lite"/>
    </source>
</evidence>
<keyword evidence="2" id="KW-0812">Transmembrane</keyword>
<dbReference type="AlphaFoldDB" id="A0AAV3ZDU1"/>
<keyword evidence="2" id="KW-1133">Transmembrane helix</keyword>
<dbReference type="Pfam" id="PF02932">
    <property type="entry name" value="Neur_chan_memb"/>
    <property type="match status" value="1"/>
</dbReference>
<evidence type="ECO:0000313" key="5">
    <source>
        <dbReference type="Proteomes" id="UP000735302"/>
    </source>
</evidence>
<name>A0AAV3ZDU1_9GAST</name>
<comment type="caution">
    <text evidence="4">The sequence shown here is derived from an EMBL/GenBank/DDBJ whole genome shotgun (WGS) entry which is preliminary data.</text>
</comment>
<keyword evidence="4" id="KW-0675">Receptor</keyword>
<protein>
    <submittedName>
        <fullName evidence="4">Neuronal acetylcholine receptor subunit alpha-3</fullName>
    </submittedName>
</protein>
<feature type="transmembrane region" description="Helical" evidence="2">
    <location>
        <begin position="27"/>
        <end position="52"/>
    </location>
</feature>
<evidence type="ECO:0000259" key="3">
    <source>
        <dbReference type="Pfam" id="PF02932"/>
    </source>
</evidence>
<reference evidence="4 5" key="1">
    <citation type="journal article" date="2021" name="Elife">
        <title>Chloroplast acquisition without the gene transfer in kleptoplastic sea slugs, Plakobranchus ocellatus.</title>
        <authorList>
            <person name="Maeda T."/>
            <person name="Takahashi S."/>
            <person name="Yoshida T."/>
            <person name="Shimamura S."/>
            <person name="Takaki Y."/>
            <person name="Nagai Y."/>
            <person name="Toyoda A."/>
            <person name="Suzuki Y."/>
            <person name="Arimoto A."/>
            <person name="Ishii H."/>
            <person name="Satoh N."/>
            <person name="Nishiyama T."/>
            <person name="Hasebe M."/>
            <person name="Maruyama T."/>
            <person name="Minagawa J."/>
            <person name="Obokata J."/>
            <person name="Shigenobu S."/>
        </authorList>
    </citation>
    <scope>NUCLEOTIDE SEQUENCE [LARGE SCALE GENOMIC DNA]</scope>
</reference>
<dbReference type="Gene3D" id="1.20.58.390">
    <property type="entry name" value="Neurotransmitter-gated ion-channel transmembrane domain"/>
    <property type="match status" value="1"/>
</dbReference>
<dbReference type="GO" id="GO:0006811">
    <property type="term" value="P:monoatomic ion transport"/>
    <property type="evidence" value="ECO:0007669"/>
    <property type="project" value="InterPro"/>
</dbReference>
<gene>
    <name evidence="4" type="ORF">PoB_001994200</name>
</gene>
<feature type="domain" description="Neurotransmitter-gated ion-channel transmembrane" evidence="3">
    <location>
        <begin position="1"/>
        <end position="116"/>
    </location>
</feature>
<evidence type="ECO:0000313" key="4">
    <source>
        <dbReference type="EMBL" id="GFN93436.1"/>
    </source>
</evidence>
<keyword evidence="2" id="KW-0472">Membrane</keyword>
<dbReference type="InterPro" id="IPR006029">
    <property type="entry name" value="Neurotrans-gated_channel_TM"/>
</dbReference>
<dbReference type="GO" id="GO:0016020">
    <property type="term" value="C:membrane"/>
    <property type="evidence" value="ECO:0007669"/>
    <property type="project" value="InterPro"/>
</dbReference>
<dbReference type="Proteomes" id="UP000735302">
    <property type="component" value="Unassembled WGS sequence"/>
</dbReference>
<dbReference type="SUPFAM" id="SSF90112">
    <property type="entry name" value="Neurotransmitter-gated ion-channel transmembrane pore"/>
    <property type="match status" value="1"/>
</dbReference>